<evidence type="ECO:0000313" key="3">
    <source>
        <dbReference type="EMBL" id="KGM12734.1"/>
    </source>
</evidence>
<dbReference type="PANTHER" id="PTHR38695">
    <property type="entry name" value="AMINO ACID PERMEASE_ SLC12A DOMAIN-CONTAINING PROTEIN"/>
    <property type="match status" value="1"/>
</dbReference>
<evidence type="ECO:0000313" key="4">
    <source>
        <dbReference type="Proteomes" id="UP000029839"/>
    </source>
</evidence>
<feature type="region of interest" description="Disordered" evidence="1">
    <location>
        <begin position="1"/>
        <end position="38"/>
    </location>
</feature>
<dbReference type="PANTHER" id="PTHR38695:SF1">
    <property type="entry name" value="AMINO ACID PERMEASE_ SLC12A DOMAIN-CONTAINING PROTEIN"/>
    <property type="match status" value="1"/>
</dbReference>
<evidence type="ECO:0000256" key="1">
    <source>
        <dbReference type="SAM" id="MobiDB-lite"/>
    </source>
</evidence>
<organism evidence="3 4">
    <name type="scientific">Cellulomonas carbonis T26</name>
    <dbReference type="NCBI Taxonomy" id="947969"/>
    <lineage>
        <taxon>Bacteria</taxon>
        <taxon>Bacillati</taxon>
        <taxon>Actinomycetota</taxon>
        <taxon>Actinomycetes</taxon>
        <taxon>Micrococcales</taxon>
        <taxon>Cellulomonadaceae</taxon>
        <taxon>Cellulomonas</taxon>
    </lineage>
</organism>
<feature type="compositionally biased region" description="Polar residues" evidence="1">
    <location>
        <begin position="17"/>
        <end position="31"/>
    </location>
</feature>
<evidence type="ECO:0000259" key="2">
    <source>
        <dbReference type="Pfam" id="PF17648"/>
    </source>
</evidence>
<reference evidence="3 4" key="2">
    <citation type="journal article" date="2015" name="Stand. Genomic Sci.">
        <title>Draft genome sequence of Cellulomonas carbonis T26(T) and comparative analysis of six Cellulomonas genomes.</title>
        <authorList>
            <person name="Zhuang W."/>
            <person name="Zhang S."/>
            <person name="Xia X."/>
            <person name="Wang G."/>
        </authorList>
    </citation>
    <scope>NUCLEOTIDE SEQUENCE [LARGE SCALE GENOMIC DNA]</scope>
    <source>
        <strain evidence="3 4">T26</strain>
    </source>
</reference>
<feature type="domain" description="Luciferase" evidence="2">
    <location>
        <begin position="84"/>
        <end position="152"/>
    </location>
</feature>
<dbReference type="Pfam" id="PF17648">
    <property type="entry name" value="Luciferase"/>
    <property type="match status" value="1"/>
</dbReference>
<dbReference type="Proteomes" id="UP000029839">
    <property type="component" value="Unassembled WGS sequence"/>
</dbReference>
<reference evidence="3 4" key="1">
    <citation type="submission" date="2013-08" db="EMBL/GenBank/DDBJ databases">
        <title>Genome sequencing of Cellulomonas carbonis T26.</title>
        <authorList>
            <person name="Chen F."/>
            <person name="Li Y."/>
            <person name="Wang G."/>
        </authorList>
    </citation>
    <scope>NUCLEOTIDE SEQUENCE [LARGE SCALE GENOMIC DNA]</scope>
    <source>
        <strain evidence="3 4">T26</strain>
    </source>
</reference>
<gene>
    <name evidence="3" type="ORF">N868_00175</name>
</gene>
<proteinExistence type="predicted"/>
<dbReference type="InterPro" id="IPR040841">
    <property type="entry name" value="Luciferase_dom"/>
</dbReference>
<dbReference type="AlphaFoldDB" id="A0A0A0C029"/>
<keyword evidence="4" id="KW-1185">Reference proteome</keyword>
<accession>A0A0A0C029</accession>
<dbReference type="EMBL" id="AXCY01000001">
    <property type="protein sequence ID" value="KGM12734.1"/>
    <property type="molecule type" value="Genomic_DNA"/>
</dbReference>
<dbReference type="InterPro" id="IPR048273">
    <property type="entry name" value="Luciferase"/>
</dbReference>
<sequence>MSGAVPVAMPERPGPRPSTTPTNPHTQLDQQPSDDRPRQRLIGQLADLPDVVWAASTISVPGAQALTLPRGPHRGPPDAFMIDTEFAHLHPAPDHSLHLVLPSAAAEAAIDAGWAEQHPIARLGLISPGAVMVYAPRDAHEADIAAGLVRASYAYATGSTRSLRAKT</sequence>
<comment type="caution">
    <text evidence="3">The sequence shown here is derived from an EMBL/GenBank/DDBJ whole genome shotgun (WGS) entry which is preliminary data.</text>
</comment>
<protein>
    <recommendedName>
        <fullName evidence="2">Luciferase domain-containing protein</fullName>
    </recommendedName>
</protein>
<name>A0A0A0C029_9CELL</name>